<reference evidence="1 2" key="1">
    <citation type="submission" date="2024-09" db="EMBL/GenBank/DDBJ databases">
        <title>Chromosome-scale assembly of Riccia fluitans.</title>
        <authorList>
            <person name="Paukszto L."/>
            <person name="Sawicki J."/>
            <person name="Karawczyk K."/>
            <person name="Piernik-Szablinska J."/>
            <person name="Szczecinska M."/>
            <person name="Mazdziarz M."/>
        </authorList>
    </citation>
    <scope>NUCLEOTIDE SEQUENCE [LARGE SCALE GENOMIC DNA]</scope>
    <source>
        <strain evidence="1">Rf_01</strain>
        <tissue evidence="1">Aerial parts of the thallus</tissue>
    </source>
</reference>
<accession>A0ABD1XYC0</accession>
<dbReference type="AlphaFoldDB" id="A0ABD1XYC0"/>
<evidence type="ECO:0000313" key="2">
    <source>
        <dbReference type="Proteomes" id="UP001605036"/>
    </source>
</evidence>
<protein>
    <recommendedName>
        <fullName evidence="3">Ribosomal protein S14</fullName>
    </recommendedName>
</protein>
<gene>
    <name evidence="1" type="ORF">R1flu_024608</name>
</gene>
<dbReference type="Proteomes" id="UP001605036">
    <property type="component" value="Unassembled WGS sequence"/>
</dbReference>
<proteinExistence type="predicted"/>
<sequence length="123" mass="13711">MRRARVHDGFVPSKNFSPSVSVSLAGNEYGSSEQAGPLAEYERRIARGKWIRQVVCGNKECLLWKLVLAIDAESSLVLCQKHGGRRGFIFMTSCSVFIRAFRIVKRAASPVIKRSFSSQKPHG</sequence>
<organism evidence="1 2">
    <name type="scientific">Riccia fluitans</name>
    <dbReference type="NCBI Taxonomy" id="41844"/>
    <lineage>
        <taxon>Eukaryota</taxon>
        <taxon>Viridiplantae</taxon>
        <taxon>Streptophyta</taxon>
        <taxon>Embryophyta</taxon>
        <taxon>Marchantiophyta</taxon>
        <taxon>Marchantiopsida</taxon>
        <taxon>Marchantiidae</taxon>
        <taxon>Marchantiales</taxon>
        <taxon>Ricciaceae</taxon>
        <taxon>Riccia</taxon>
    </lineage>
</organism>
<evidence type="ECO:0000313" key="1">
    <source>
        <dbReference type="EMBL" id="KAL2612916.1"/>
    </source>
</evidence>
<comment type="caution">
    <text evidence="1">The sequence shown here is derived from an EMBL/GenBank/DDBJ whole genome shotgun (WGS) entry which is preliminary data.</text>
</comment>
<keyword evidence="2" id="KW-1185">Reference proteome</keyword>
<dbReference type="EMBL" id="JBHFFA010000007">
    <property type="protein sequence ID" value="KAL2612916.1"/>
    <property type="molecule type" value="Genomic_DNA"/>
</dbReference>
<evidence type="ECO:0008006" key="3">
    <source>
        <dbReference type="Google" id="ProtNLM"/>
    </source>
</evidence>
<name>A0ABD1XYC0_9MARC</name>